<keyword evidence="5" id="KW-0949">S-adenosyl-L-methionine</keyword>
<dbReference type="RefSeq" id="WP_141442677.1">
    <property type="nucleotide sequence ID" value="NZ_CP038231.1"/>
</dbReference>
<dbReference type="PANTHER" id="PTHR42933:SF3">
    <property type="entry name" value="TYPE I RESTRICTION ENZYME MJAVIII METHYLASE SUBUNIT"/>
    <property type="match status" value="1"/>
</dbReference>
<dbReference type="Pfam" id="PF12161">
    <property type="entry name" value="HsdM_N"/>
    <property type="match status" value="1"/>
</dbReference>
<comment type="similarity">
    <text evidence="1">Belongs to the N(4)/N(6)-methyltransferase family.</text>
</comment>
<gene>
    <name evidence="10" type="ORF">E3E12_01180</name>
</gene>
<dbReference type="CDD" id="cd02440">
    <property type="entry name" value="AdoMet_MTases"/>
    <property type="match status" value="1"/>
</dbReference>
<dbReference type="EC" id="2.1.1.72" evidence="2"/>
<evidence type="ECO:0000313" key="10">
    <source>
        <dbReference type="EMBL" id="QDH13033.1"/>
    </source>
</evidence>
<evidence type="ECO:0000259" key="9">
    <source>
        <dbReference type="Pfam" id="PF12161"/>
    </source>
</evidence>
<evidence type="ECO:0000313" key="11">
    <source>
        <dbReference type="Proteomes" id="UP000318709"/>
    </source>
</evidence>
<dbReference type="Proteomes" id="UP000318709">
    <property type="component" value="Chromosome"/>
</dbReference>
<dbReference type="Pfam" id="PF02384">
    <property type="entry name" value="N6_Mtase"/>
    <property type="match status" value="1"/>
</dbReference>
<dbReference type="InterPro" id="IPR002052">
    <property type="entry name" value="DNA_methylase_N6_adenine_CS"/>
</dbReference>
<dbReference type="EMBL" id="CP038231">
    <property type="protein sequence ID" value="QDH13033.1"/>
    <property type="molecule type" value="Genomic_DNA"/>
</dbReference>
<feature type="domain" description="DNA methylase adenine-specific" evidence="8">
    <location>
        <begin position="144"/>
        <end position="442"/>
    </location>
</feature>
<dbReference type="SUPFAM" id="SSF53335">
    <property type="entry name" value="S-adenosyl-L-methionine-dependent methyltransferases"/>
    <property type="match status" value="1"/>
</dbReference>
<dbReference type="AlphaFoldDB" id="A0A4Y6U6P5"/>
<dbReference type="PANTHER" id="PTHR42933">
    <property type="entry name" value="SLR6095 PROTEIN"/>
    <property type="match status" value="1"/>
</dbReference>
<evidence type="ECO:0000256" key="4">
    <source>
        <dbReference type="ARBA" id="ARBA00022679"/>
    </source>
</evidence>
<evidence type="ECO:0000256" key="1">
    <source>
        <dbReference type="ARBA" id="ARBA00006594"/>
    </source>
</evidence>
<name>A0A4Y6U6P5_9PROT</name>
<evidence type="ECO:0000256" key="6">
    <source>
        <dbReference type="ARBA" id="ARBA00022747"/>
    </source>
</evidence>
<evidence type="ECO:0000256" key="7">
    <source>
        <dbReference type="ARBA" id="ARBA00047942"/>
    </source>
</evidence>
<dbReference type="GO" id="GO:0009307">
    <property type="term" value="P:DNA restriction-modification system"/>
    <property type="evidence" value="ECO:0007669"/>
    <property type="project" value="UniProtKB-KW"/>
</dbReference>
<dbReference type="InterPro" id="IPR022749">
    <property type="entry name" value="D12N6_MeTrfase_N"/>
</dbReference>
<keyword evidence="3 10" id="KW-0489">Methyltransferase</keyword>
<protein>
    <recommendedName>
        <fullName evidence="2">site-specific DNA-methyltransferase (adenine-specific)</fullName>
        <ecNumber evidence="2">2.1.1.72</ecNumber>
    </recommendedName>
</protein>
<dbReference type="PROSITE" id="PS00092">
    <property type="entry name" value="N6_MTASE"/>
    <property type="match status" value="1"/>
</dbReference>
<dbReference type="PRINTS" id="PR00507">
    <property type="entry name" value="N12N6MTFRASE"/>
</dbReference>
<sequence>MIWRVAKEAPLRGHFKQHQYGTVILPFTILRRLDQVLAPTKEAVLKEAQDPLWQGQPSIDVLKNTANQAFANTSPLDLTKIAGAPHDLEANLNAYVAAFTPEARDIFDHFKFASIISALAQANILHNVVTLFASFDLSPERVDNHQMGSIFEELIRRFSETSNETAGEHFTPREVIQLLVELIFAEDRTVLAQTKAPIRSIYDPACGTGGMLSVAEDYLKSINPTASVNVFGQELNPESYAICRADMLIKGQNVEHIHLGNTLSDDKLTGQRFNYMLSNPPYGVDWKSARKAIEDEHKNKGYDGRFGPGLPPISDGSLLFLLTQVAKMKPVSDGGSRIGIVLDGSPLFTGGAGSSSSEIRRYVLEQDLVEAIIALPTEMFFNTNIATYVWVLTNHKPVERRGCVQLIDGSSFWRKMRKSLGFKRREITPEQVGELVALYNQAKPAQRATLVDSTGQETMQIVPEGTEPPQALEGGSVKLAPLSVIVPNKAFGFRQITVERPLYNEDGTVQTGTRGKAKGKPLADSALRDTETIPLNEDIQTWFEREVNPHAPDAWIDESKTKVGYEIPFNRYFYVYEPPRSLKDIDADLQAVTARITALLGGMAS</sequence>
<dbReference type="GO" id="GO:0032259">
    <property type="term" value="P:methylation"/>
    <property type="evidence" value="ECO:0007669"/>
    <property type="project" value="UniProtKB-KW"/>
</dbReference>
<dbReference type="InterPro" id="IPR051537">
    <property type="entry name" value="DNA_Adenine_Mtase"/>
</dbReference>
<comment type="catalytic activity">
    <reaction evidence="7">
        <text>a 2'-deoxyadenosine in DNA + S-adenosyl-L-methionine = an N(6)-methyl-2'-deoxyadenosine in DNA + S-adenosyl-L-homocysteine + H(+)</text>
        <dbReference type="Rhea" id="RHEA:15197"/>
        <dbReference type="Rhea" id="RHEA-COMP:12418"/>
        <dbReference type="Rhea" id="RHEA-COMP:12419"/>
        <dbReference type="ChEBI" id="CHEBI:15378"/>
        <dbReference type="ChEBI" id="CHEBI:57856"/>
        <dbReference type="ChEBI" id="CHEBI:59789"/>
        <dbReference type="ChEBI" id="CHEBI:90615"/>
        <dbReference type="ChEBI" id="CHEBI:90616"/>
        <dbReference type="EC" id="2.1.1.72"/>
    </reaction>
</comment>
<evidence type="ECO:0000256" key="3">
    <source>
        <dbReference type="ARBA" id="ARBA00022603"/>
    </source>
</evidence>
<dbReference type="InterPro" id="IPR029063">
    <property type="entry name" value="SAM-dependent_MTases_sf"/>
</dbReference>
<evidence type="ECO:0000256" key="2">
    <source>
        <dbReference type="ARBA" id="ARBA00011900"/>
    </source>
</evidence>
<dbReference type="KEGG" id="swf:E3E12_01180"/>
<accession>A0A4Y6U6P5</accession>
<dbReference type="GO" id="GO:0003677">
    <property type="term" value="F:DNA binding"/>
    <property type="evidence" value="ECO:0007669"/>
    <property type="project" value="InterPro"/>
</dbReference>
<proteinExistence type="inferred from homology"/>
<dbReference type="OrthoDB" id="9806213at2"/>
<dbReference type="GO" id="GO:0008170">
    <property type="term" value="F:N-methyltransferase activity"/>
    <property type="evidence" value="ECO:0007669"/>
    <property type="project" value="InterPro"/>
</dbReference>
<keyword evidence="4 10" id="KW-0808">Transferase</keyword>
<organism evidence="10 11">
    <name type="scientific">Formicincola oecophyllae</name>
    <dbReference type="NCBI Taxonomy" id="2558361"/>
    <lineage>
        <taxon>Bacteria</taxon>
        <taxon>Pseudomonadati</taxon>
        <taxon>Pseudomonadota</taxon>
        <taxon>Alphaproteobacteria</taxon>
        <taxon>Acetobacterales</taxon>
        <taxon>Acetobacteraceae</taxon>
        <taxon>Formicincola</taxon>
    </lineage>
</organism>
<evidence type="ECO:0000256" key="5">
    <source>
        <dbReference type="ARBA" id="ARBA00022691"/>
    </source>
</evidence>
<keyword evidence="11" id="KW-1185">Reference proteome</keyword>
<dbReference type="InterPro" id="IPR003356">
    <property type="entry name" value="DNA_methylase_A-5"/>
</dbReference>
<evidence type="ECO:0000259" key="8">
    <source>
        <dbReference type="Pfam" id="PF02384"/>
    </source>
</evidence>
<dbReference type="REBASE" id="374630">
    <property type="entry name" value="M.SspF3b2ORF1180P"/>
</dbReference>
<dbReference type="Gene3D" id="3.40.50.150">
    <property type="entry name" value="Vaccinia Virus protein VP39"/>
    <property type="match status" value="1"/>
</dbReference>
<reference evidence="10 11" key="1">
    <citation type="submission" date="2019-03" db="EMBL/GenBank/DDBJ databases">
        <title>The complete genome sequence of Swingsia_sp. F3b2 LMG30590(T).</title>
        <authorList>
            <person name="Chua K.-O."/>
            <person name="Chan K.-G."/>
            <person name="See-Too W.-S."/>
        </authorList>
    </citation>
    <scope>NUCLEOTIDE SEQUENCE [LARGE SCALE GENOMIC DNA]</scope>
    <source>
        <strain evidence="10 11">F3b2</strain>
    </source>
</reference>
<keyword evidence="6" id="KW-0680">Restriction system</keyword>
<feature type="domain" description="N6 adenine-specific DNA methyltransferase N-terminal" evidence="9">
    <location>
        <begin position="2"/>
        <end position="132"/>
    </location>
</feature>
<dbReference type="GO" id="GO:0009007">
    <property type="term" value="F:site-specific DNA-methyltransferase (adenine-specific) activity"/>
    <property type="evidence" value="ECO:0007669"/>
    <property type="project" value="UniProtKB-EC"/>
</dbReference>